<evidence type="ECO:0000313" key="1">
    <source>
        <dbReference type="EMBL" id="MBB5934245.1"/>
    </source>
</evidence>
<dbReference type="EMBL" id="JACHJL010000002">
    <property type="protein sequence ID" value="MBB5934245.1"/>
    <property type="molecule type" value="Genomic_DNA"/>
</dbReference>
<proteinExistence type="predicted"/>
<protein>
    <submittedName>
        <fullName evidence="1">Uncharacterized protein</fullName>
    </submittedName>
</protein>
<comment type="caution">
    <text evidence="1">The sequence shown here is derived from an EMBL/GenBank/DDBJ whole genome shotgun (WGS) entry which is preliminary data.</text>
</comment>
<evidence type="ECO:0000313" key="2">
    <source>
        <dbReference type="Proteomes" id="UP000588098"/>
    </source>
</evidence>
<dbReference type="RefSeq" id="WP_184569492.1">
    <property type="nucleotide sequence ID" value="NZ_JACHJL010000002.1"/>
</dbReference>
<accession>A0A7W9UWS7</accession>
<keyword evidence="2" id="KW-1185">Reference proteome</keyword>
<name>A0A7W9UWS7_9ACTN</name>
<dbReference type="AlphaFoldDB" id="A0A7W9UWS7"/>
<organism evidence="1 2">
    <name type="scientific">Streptomyces zagrosensis</name>
    <dbReference type="NCBI Taxonomy" id="1042984"/>
    <lineage>
        <taxon>Bacteria</taxon>
        <taxon>Bacillati</taxon>
        <taxon>Actinomycetota</taxon>
        <taxon>Actinomycetes</taxon>
        <taxon>Kitasatosporales</taxon>
        <taxon>Streptomycetaceae</taxon>
        <taxon>Streptomyces</taxon>
    </lineage>
</organism>
<dbReference type="Proteomes" id="UP000588098">
    <property type="component" value="Unassembled WGS sequence"/>
</dbReference>
<reference evidence="1 2" key="1">
    <citation type="submission" date="2020-08" db="EMBL/GenBank/DDBJ databases">
        <title>Genomic Encyclopedia of Type Strains, Phase III (KMG-III): the genomes of soil and plant-associated and newly described type strains.</title>
        <authorList>
            <person name="Whitman W."/>
        </authorList>
    </citation>
    <scope>NUCLEOTIDE SEQUENCE [LARGE SCALE GENOMIC DNA]</scope>
    <source>
        <strain evidence="1 2">CECT 8305</strain>
    </source>
</reference>
<sequence>MVLLRMEFVSRGWVVLDGLVRVEVARRLPTTDGRQRQRWLAQQRLRSTRYVSNGWVSNGWVSND</sequence>
<gene>
    <name evidence="1" type="ORF">FHS42_001271</name>
</gene>